<feature type="compositionally biased region" description="Basic and acidic residues" evidence="1">
    <location>
        <begin position="1"/>
        <end position="13"/>
    </location>
</feature>
<dbReference type="Proteomes" id="UP001371224">
    <property type="component" value="Unassembled WGS sequence"/>
</dbReference>
<feature type="transmembrane region" description="Helical" evidence="2">
    <location>
        <begin position="32"/>
        <end position="55"/>
    </location>
</feature>
<feature type="region of interest" description="Disordered" evidence="1">
    <location>
        <begin position="1"/>
        <end position="21"/>
    </location>
</feature>
<keyword evidence="2" id="KW-0812">Transmembrane</keyword>
<keyword evidence="2" id="KW-1133">Transmembrane helix</keyword>
<feature type="domain" description="LytR/CpsA/Psr regulator C-terminal" evidence="3">
    <location>
        <begin position="86"/>
        <end position="179"/>
    </location>
</feature>
<dbReference type="Gene3D" id="3.30.70.2390">
    <property type="match status" value="1"/>
</dbReference>
<dbReference type="EMBL" id="JBBDGM010000009">
    <property type="protein sequence ID" value="MEJ1088945.1"/>
    <property type="molecule type" value="Genomic_DNA"/>
</dbReference>
<sequence length="194" mass="20452">MSKPPHDRFDDIPRTSGRVGAHRAEQPGMNGFVVLLWSAAVALVLIVGGIFVSLVMMDRISFGPDEAALSVPQQTQGTAPEVDTSYRVLILNATPEGGLVASTREALLAEGWPEDGVFGSEGSSQEFEKTTVFYVEAADEAAALGVAEVLGGAEVQQSDFYAGMNDTDQPQLTVVIGLDRATDAPEDGEQAPAE</sequence>
<dbReference type="Pfam" id="PF13399">
    <property type="entry name" value="LytR_C"/>
    <property type="match status" value="1"/>
</dbReference>
<evidence type="ECO:0000256" key="2">
    <source>
        <dbReference type="SAM" id="Phobius"/>
    </source>
</evidence>
<gene>
    <name evidence="4" type="ORF">WDU99_11505</name>
</gene>
<comment type="caution">
    <text evidence="4">The sequence shown here is derived from an EMBL/GenBank/DDBJ whole genome shotgun (WGS) entry which is preliminary data.</text>
</comment>
<organism evidence="4 5">
    <name type="scientific">Microbacterium bandirmense</name>
    <dbReference type="NCBI Taxonomy" id="3122050"/>
    <lineage>
        <taxon>Bacteria</taxon>
        <taxon>Bacillati</taxon>
        <taxon>Actinomycetota</taxon>
        <taxon>Actinomycetes</taxon>
        <taxon>Micrococcales</taxon>
        <taxon>Microbacteriaceae</taxon>
        <taxon>Microbacterium</taxon>
    </lineage>
</organism>
<name>A0ABU8LD57_9MICO</name>
<evidence type="ECO:0000313" key="4">
    <source>
        <dbReference type="EMBL" id="MEJ1088945.1"/>
    </source>
</evidence>
<keyword evidence="5" id="KW-1185">Reference proteome</keyword>
<evidence type="ECO:0000256" key="1">
    <source>
        <dbReference type="SAM" id="MobiDB-lite"/>
    </source>
</evidence>
<protein>
    <submittedName>
        <fullName evidence="4">LytR C-terminal domain-containing protein</fullName>
    </submittedName>
</protein>
<reference evidence="4 5" key="1">
    <citation type="submission" date="2024-02" db="EMBL/GenBank/DDBJ databases">
        <authorList>
            <person name="Saticioglu I.B."/>
        </authorList>
    </citation>
    <scope>NUCLEOTIDE SEQUENCE [LARGE SCALE GENOMIC DNA]</scope>
    <source>
        <strain evidence="4 5">Mu-80</strain>
    </source>
</reference>
<accession>A0ABU8LD57</accession>
<evidence type="ECO:0000259" key="3">
    <source>
        <dbReference type="Pfam" id="PF13399"/>
    </source>
</evidence>
<dbReference type="RefSeq" id="WP_337332605.1">
    <property type="nucleotide sequence ID" value="NZ_JBBDGM010000009.1"/>
</dbReference>
<dbReference type="InterPro" id="IPR027381">
    <property type="entry name" value="LytR/CpsA/Psr_C"/>
</dbReference>
<evidence type="ECO:0000313" key="5">
    <source>
        <dbReference type="Proteomes" id="UP001371224"/>
    </source>
</evidence>
<keyword evidence="2" id="KW-0472">Membrane</keyword>
<proteinExistence type="predicted"/>